<dbReference type="InterPro" id="IPR013083">
    <property type="entry name" value="Znf_RING/FYVE/PHD"/>
</dbReference>
<organism evidence="1 2">
    <name type="scientific">Parascaris equorum</name>
    <name type="common">Equine roundworm</name>
    <dbReference type="NCBI Taxonomy" id="6256"/>
    <lineage>
        <taxon>Eukaryota</taxon>
        <taxon>Metazoa</taxon>
        <taxon>Ecdysozoa</taxon>
        <taxon>Nematoda</taxon>
        <taxon>Chromadorea</taxon>
        <taxon>Rhabditida</taxon>
        <taxon>Spirurina</taxon>
        <taxon>Ascaridomorpha</taxon>
        <taxon>Ascaridoidea</taxon>
        <taxon>Ascarididae</taxon>
        <taxon>Parascaris</taxon>
    </lineage>
</organism>
<dbReference type="Proteomes" id="UP000887564">
    <property type="component" value="Unplaced"/>
</dbReference>
<protein>
    <submittedName>
        <fullName evidence="2">Anaphase-promoting complex subunit 11 RING-H2 finger domain-containing protein</fullName>
    </submittedName>
</protein>
<reference evidence="2" key="1">
    <citation type="submission" date="2022-11" db="UniProtKB">
        <authorList>
            <consortium name="WormBaseParasite"/>
        </authorList>
    </citation>
    <scope>IDENTIFICATION</scope>
</reference>
<dbReference type="SUPFAM" id="SSF57850">
    <property type="entry name" value="RING/U-box"/>
    <property type="match status" value="1"/>
</dbReference>
<keyword evidence="1" id="KW-1185">Reference proteome</keyword>
<evidence type="ECO:0000313" key="2">
    <source>
        <dbReference type="WBParaSite" id="PEQ_0000044501-mRNA-1"/>
    </source>
</evidence>
<sequence>MNRLITEQIFHTKCFVHWDTEGPGSLEQQPTEQRPFVLKKWNALAMWSWDVECDTCAICRVHLMVSLSVQLRCTLLAKFFIFLFISL</sequence>
<dbReference type="Gene3D" id="3.30.40.10">
    <property type="entry name" value="Zinc/RING finger domain, C3HC4 (zinc finger)"/>
    <property type="match status" value="1"/>
</dbReference>
<dbReference type="AlphaFoldDB" id="A0A914R1G5"/>
<dbReference type="WBParaSite" id="PEQ_0000044501-mRNA-1">
    <property type="protein sequence ID" value="PEQ_0000044501-mRNA-1"/>
    <property type="gene ID" value="PEQ_0000044501"/>
</dbReference>
<proteinExistence type="predicted"/>
<evidence type="ECO:0000313" key="1">
    <source>
        <dbReference type="Proteomes" id="UP000887564"/>
    </source>
</evidence>
<accession>A0A914R1G5</accession>
<name>A0A914R1G5_PAREQ</name>